<feature type="compositionally biased region" description="Polar residues" evidence="1">
    <location>
        <begin position="240"/>
        <end position="274"/>
    </location>
</feature>
<name>A0A2N5T4P6_9BASI</name>
<sequence>MAFNTSSPAILDPLLEDNNQQEDEVKEEQTSTSKKKRNMEPKGTRQRNYSDCEDLQLCAIWLDITQDPIIGKNQTGNKFWNRITEKYMQRWASYTNRSGSHGVTQRSGGSDALTPPKKWCSVSAATNQRSVAVVAAQRWYMLAIPDPLQTPVGLKSRWCALQAAINKFSACVKQIEQRNQSGATNEDKLTYALRLYAETHKKAFAHIACYNILVNAPKWNEYIASLQMKLSSQKRKRQDSVSNDLPGSVANTSIANSSEPPSNAFSSNENSSGQLEHPSDHKKAKADQQQTNVWQQSLAKSQQEMVEQTKLQNKLLAAQTKSMNSIAKDSQSMVEDSFMSKTYSHLDEQTQRYYEFKKNKYFEQYGIN</sequence>
<evidence type="ECO:0000256" key="1">
    <source>
        <dbReference type="SAM" id="MobiDB-lite"/>
    </source>
</evidence>
<gene>
    <name evidence="3" type="ORF">PCASD_16681</name>
</gene>
<feature type="region of interest" description="Disordered" evidence="1">
    <location>
        <begin position="1"/>
        <end position="47"/>
    </location>
</feature>
<dbReference type="Proteomes" id="UP000235392">
    <property type="component" value="Unassembled WGS sequence"/>
</dbReference>
<dbReference type="PANTHER" id="PTHR45125:SF3">
    <property type="entry name" value="NO-APICAL-MERISTEM-ASSOCIATED CARBOXY-TERMINAL DOMAIN PROTEIN"/>
    <property type="match status" value="1"/>
</dbReference>
<feature type="compositionally biased region" description="Polar residues" evidence="1">
    <location>
        <begin position="287"/>
        <end position="299"/>
    </location>
</feature>
<reference evidence="3 4" key="1">
    <citation type="submission" date="2017-11" db="EMBL/GenBank/DDBJ databases">
        <title>De novo assembly and phasing of dikaryotic genomes from two isolates of Puccinia coronata f. sp. avenae, the causal agent of oat crown rust.</title>
        <authorList>
            <person name="Miller M.E."/>
            <person name="Zhang Y."/>
            <person name="Omidvar V."/>
            <person name="Sperschneider J."/>
            <person name="Schwessinger B."/>
            <person name="Raley C."/>
            <person name="Palmer J.M."/>
            <person name="Garnica D."/>
            <person name="Upadhyaya N."/>
            <person name="Rathjen J."/>
            <person name="Taylor J.M."/>
            <person name="Park R.F."/>
            <person name="Dodds P.N."/>
            <person name="Hirsch C.D."/>
            <person name="Kianian S.F."/>
            <person name="Figueroa M."/>
        </authorList>
    </citation>
    <scope>NUCLEOTIDE SEQUENCE [LARGE SCALE GENOMIC DNA]</scope>
    <source>
        <strain evidence="3">12SD80</strain>
    </source>
</reference>
<comment type="caution">
    <text evidence="3">The sequence shown here is derived from an EMBL/GenBank/DDBJ whole genome shotgun (WGS) entry which is preliminary data.</text>
</comment>
<dbReference type="InterPro" id="IPR029466">
    <property type="entry name" value="NAM-associated_C"/>
</dbReference>
<feature type="region of interest" description="Disordered" evidence="1">
    <location>
        <begin position="234"/>
        <end position="299"/>
    </location>
</feature>
<dbReference type="EMBL" id="PGCI01000698">
    <property type="protein sequence ID" value="PLW20469.1"/>
    <property type="molecule type" value="Genomic_DNA"/>
</dbReference>
<evidence type="ECO:0000313" key="3">
    <source>
        <dbReference type="EMBL" id="PLW20469.1"/>
    </source>
</evidence>
<dbReference type="AlphaFoldDB" id="A0A2N5T4P6"/>
<evidence type="ECO:0000313" key="4">
    <source>
        <dbReference type="Proteomes" id="UP000235392"/>
    </source>
</evidence>
<organism evidence="3 4">
    <name type="scientific">Puccinia coronata f. sp. avenae</name>
    <dbReference type="NCBI Taxonomy" id="200324"/>
    <lineage>
        <taxon>Eukaryota</taxon>
        <taxon>Fungi</taxon>
        <taxon>Dikarya</taxon>
        <taxon>Basidiomycota</taxon>
        <taxon>Pucciniomycotina</taxon>
        <taxon>Pucciniomycetes</taxon>
        <taxon>Pucciniales</taxon>
        <taxon>Pucciniaceae</taxon>
        <taxon>Puccinia</taxon>
    </lineage>
</organism>
<proteinExistence type="predicted"/>
<protein>
    <recommendedName>
        <fullName evidence="2">No apical meristem-associated C-terminal domain-containing protein</fullName>
    </recommendedName>
</protein>
<accession>A0A2N5T4P6</accession>
<dbReference type="Pfam" id="PF14303">
    <property type="entry name" value="NAM-associated"/>
    <property type="match status" value="1"/>
</dbReference>
<dbReference type="PANTHER" id="PTHR45125">
    <property type="entry name" value="F21J9.4-RELATED"/>
    <property type="match status" value="1"/>
</dbReference>
<feature type="domain" description="No apical meristem-associated C-terminal" evidence="2">
    <location>
        <begin position="202"/>
        <end position="360"/>
    </location>
</feature>
<evidence type="ECO:0000259" key="2">
    <source>
        <dbReference type="Pfam" id="PF14303"/>
    </source>
</evidence>